<dbReference type="Gramene" id="AET2Gv20243100.2">
    <property type="protein sequence ID" value="AET2Gv20243100.2"/>
    <property type="gene ID" value="AET2Gv20243100"/>
</dbReference>
<keyword evidence="2" id="KW-1185">Reference proteome</keyword>
<reference evidence="1" key="5">
    <citation type="journal article" date="2021" name="G3 (Bethesda)">
        <title>Aegilops tauschii genome assembly Aet v5.0 features greater sequence contiguity and improved annotation.</title>
        <authorList>
            <person name="Wang L."/>
            <person name="Zhu T."/>
            <person name="Rodriguez J.C."/>
            <person name="Deal K.R."/>
            <person name="Dubcovsky J."/>
            <person name="McGuire P.E."/>
            <person name="Lux T."/>
            <person name="Spannagl M."/>
            <person name="Mayer K.F.X."/>
            <person name="Baldrich P."/>
            <person name="Meyers B.C."/>
            <person name="Huo N."/>
            <person name="Gu Y.Q."/>
            <person name="Zhou H."/>
            <person name="Devos K.M."/>
            <person name="Bennetzen J.L."/>
            <person name="Unver T."/>
            <person name="Budak H."/>
            <person name="Gulick P.J."/>
            <person name="Galiba G."/>
            <person name="Kalapos B."/>
            <person name="Nelson D.R."/>
            <person name="Li P."/>
            <person name="You F.M."/>
            <person name="Luo M.C."/>
            <person name="Dvorak J."/>
        </authorList>
    </citation>
    <scope>NUCLEOTIDE SEQUENCE [LARGE SCALE GENOMIC DNA]</scope>
    <source>
        <strain evidence="1">cv. AL8/78</strain>
    </source>
</reference>
<dbReference type="Proteomes" id="UP000015105">
    <property type="component" value="Chromosome 2D"/>
</dbReference>
<proteinExistence type="predicted"/>
<protein>
    <submittedName>
        <fullName evidence="1">Uncharacterized protein</fullName>
    </submittedName>
</protein>
<organism evidence="1 2">
    <name type="scientific">Aegilops tauschii subsp. strangulata</name>
    <name type="common">Goatgrass</name>
    <dbReference type="NCBI Taxonomy" id="200361"/>
    <lineage>
        <taxon>Eukaryota</taxon>
        <taxon>Viridiplantae</taxon>
        <taxon>Streptophyta</taxon>
        <taxon>Embryophyta</taxon>
        <taxon>Tracheophyta</taxon>
        <taxon>Spermatophyta</taxon>
        <taxon>Magnoliopsida</taxon>
        <taxon>Liliopsida</taxon>
        <taxon>Poales</taxon>
        <taxon>Poaceae</taxon>
        <taxon>BOP clade</taxon>
        <taxon>Pooideae</taxon>
        <taxon>Triticodae</taxon>
        <taxon>Triticeae</taxon>
        <taxon>Triticinae</taxon>
        <taxon>Aegilops</taxon>
    </lineage>
</organism>
<reference evidence="2" key="1">
    <citation type="journal article" date="2014" name="Science">
        <title>Ancient hybridizations among the ancestral genomes of bread wheat.</title>
        <authorList>
            <consortium name="International Wheat Genome Sequencing Consortium,"/>
            <person name="Marcussen T."/>
            <person name="Sandve S.R."/>
            <person name="Heier L."/>
            <person name="Spannagl M."/>
            <person name="Pfeifer M."/>
            <person name="Jakobsen K.S."/>
            <person name="Wulff B.B."/>
            <person name="Steuernagel B."/>
            <person name="Mayer K.F."/>
            <person name="Olsen O.A."/>
        </authorList>
    </citation>
    <scope>NUCLEOTIDE SEQUENCE [LARGE SCALE GENOMIC DNA]</scope>
    <source>
        <strain evidence="2">cv. AL8/78</strain>
    </source>
</reference>
<reference evidence="1" key="4">
    <citation type="submission" date="2019-03" db="UniProtKB">
        <authorList>
            <consortium name="EnsemblPlants"/>
        </authorList>
    </citation>
    <scope>IDENTIFICATION</scope>
</reference>
<dbReference type="EnsemblPlants" id="AET2Gv20243100.2">
    <property type="protein sequence ID" value="AET2Gv20243100.2"/>
    <property type="gene ID" value="AET2Gv20243100"/>
</dbReference>
<evidence type="ECO:0000313" key="1">
    <source>
        <dbReference type="EnsemblPlants" id="AET2Gv20243100.2"/>
    </source>
</evidence>
<evidence type="ECO:0000313" key="2">
    <source>
        <dbReference type="Proteomes" id="UP000015105"/>
    </source>
</evidence>
<sequence>MVVLKYPSLKSDGFEQLTLPVLVRLVDSLRGLGCEGGGAPRLGRGLRLLPLPPDAHVRGFEVLRLLLPCLARAWRPAAVRPVRGLRGCSCTWIPSRIQTARLGSNHAGLSCRFVQSTPHCGAWTHGRCSFHPASFCWFSGSSDVACGGIVISGRNGWISNRGCGDICYPRDILLCYHSSSSTSCLEVGPGGQESTVAVLLRKKLRREGVPTILQGAAVPILLMVVSDPNRCKFSEEKESFCRLTSLYVCSLAMKTFVDLLLSAITRS</sequence>
<reference evidence="1" key="3">
    <citation type="journal article" date="2017" name="Nature">
        <title>Genome sequence of the progenitor of the wheat D genome Aegilops tauschii.</title>
        <authorList>
            <person name="Luo M.C."/>
            <person name="Gu Y.Q."/>
            <person name="Puiu D."/>
            <person name="Wang H."/>
            <person name="Twardziok S.O."/>
            <person name="Deal K.R."/>
            <person name="Huo N."/>
            <person name="Zhu T."/>
            <person name="Wang L."/>
            <person name="Wang Y."/>
            <person name="McGuire P.E."/>
            <person name="Liu S."/>
            <person name="Long H."/>
            <person name="Ramasamy R.K."/>
            <person name="Rodriguez J.C."/>
            <person name="Van S.L."/>
            <person name="Yuan L."/>
            <person name="Wang Z."/>
            <person name="Xia Z."/>
            <person name="Xiao L."/>
            <person name="Anderson O.D."/>
            <person name="Ouyang S."/>
            <person name="Liang Y."/>
            <person name="Zimin A.V."/>
            <person name="Pertea G."/>
            <person name="Qi P."/>
            <person name="Bennetzen J.L."/>
            <person name="Dai X."/>
            <person name="Dawson M.W."/>
            <person name="Muller H.G."/>
            <person name="Kugler K."/>
            <person name="Rivarola-Duarte L."/>
            <person name="Spannagl M."/>
            <person name="Mayer K.F.X."/>
            <person name="Lu F.H."/>
            <person name="Bevan M.W."/>
            <person name="Leroy P."/>
            <person name="Li P."/>
            <person name="You F.M."/>
            <person name="Sun Q."/>
            <person name="Liu Z."/>
            <person name="Lyons E."/>
            <person name="Wicker T."/>
            <person name="Salzberg S.L."/>
            <person name="Devos K.M."/>
            <person name="Dvorak J."/>
        </authorList>
    </citation>
    <scope>NUCLEOTIDE SEQUENCE [LARGE SCALE GENOMIC DNA]</scope>
    <source>
        <strain evidence="1">cv. AL8/78</strain>
    </source>
</reference>
<reference evidence="2" key="2">
    <citation type="journal article" date="2017" name="Nat. Plants">
        <title>The Aegilops tauschii genome reveals multiple impacts of transposons.</title>
        <authorList>
            <person name="Zhao G."/>
            <person name="Zou C."/>
            <person name="Li K."/>
            <person name="Wang K."/>
            <person name="Li T."/>
            <person name="Gao L."/>
            <person name="Zhang X."/>
            <person name="Wang H."/>
            <person name="Yang Z."/>
            <person name="Liu X."/>
            <person name="Jiang W."/>
            <person name="Mao L."/>
            <person name="Kong X."/>
            <person name="Jiao Y."/>
            <person name="Jia J."/>
        </authorList>
    </citation>
    <scope>NUCLEOTIDE SEQUENCE [LARGE SCALE GENOMIC DNA]</scope>
    <source>
        <strain evidence="2">cv. AL8/78</strain>
    </source>
</reference>
<accession>A0A453AS20</accession>
<dbReference type="AlphaFoldDB" id="A0A453AS20"/>
<name>A0A453AS20_AEGTS</name>